<evidence type="ECO:0000256" key="1">
    <source>
        <dbReference type="ARBA" id="ARBA00008779"/>
    </source>
</evidence>
<dbReference type="STRING" id="553469.SAMN04487947_4048"/>
<dbReference type="InterPro" id="IPR000917">
    <property type="entry name" value="Sulfatase_N"/>
</dbReference>
<proteinExistence type="inferred from homology"/>
<protein>
    <submittedName>
        <fullName evidence="4">Arylsulfatase A</fullName>
    </submittedName>
</protein>
<dbReference type="Gene3D" id="3.40.720.10">
    <property type="entry name" value="Alkaline Phosphatase, subunit A"/>
    <property type="match status" value="1"/>
</dbReference>
<comment type="similarity">
    <text evidence="1">Belongs to the sulfatase family.</text>
</comment>
<dbReference type="PANTHER" id="PTHR42693:SF33">
    <property type="entry name" value="ARYLSULFATASE"/>
    <property type="match status" value="1"/>
</dbReference>
<dbReference type="EMBL" id="FOYT01000006">
    <property type="protein sequence ID" value="SFR74007.1"/>
    <property type="molecule type" value="Genomic_DNA"/>
</dbReference>
<reference evidence="5" key="1">
    <citation type="submission" date="2016-10" db="EMBL/GenBank/DDBJ databases">
        <authorList>
            <person name="Varghese N."/>
            <person name="Submissions S."/>
        </authorList>
    </citation>
    <scope>NUCLEOTIDE SEQUENCE [LARGE SCALE GENOMIC DNA]</scope>
    <source>
        <strain evidence="5">CGMCC 1.7736</strain>
    </source>
</reference>
<sequence length="455" mass="51873">MDEETYERIRARVSPLYRTAKYDVVQPVQNRLRFRRRLRETPEHRIDDRDVLIVAVDCLRNDHLSRAGYDRETTPFLDGLPGYSPNCVSAAPWTYSSVPSILTGQYPHNHGAAYDQELRNQSVNNPPATIRDDVYALPELLAKAGYDTYFASAIVTAELPLRGRFERSSVEHDAPADELVDGFLDWWDSTDESRFGYLQLGDLHSPLHRPANAPFGEVEDVPDVERWDFTTRTDPQEEFETYRRERIRLYDTVLRFVDEELRRLFDALAARSDLDDTLIVVTSDHGEEFWERVELERRHFHDPRGVYGTGHGHALVPEVLFVPLILAGGWEHATDELVSTTDIVPTVLSELGLDDDSLSTCDGVPIDRLPAERAVLSEEIAYGYDQQAVVRDSHLLIDSPHESESVVLNTDEDRLVEDPEIEAELRSFLTDDKHVGDPSTLDSRTQDQLADLGYL</sequence>
<organism evidence="4 5">
    <name type="scientific">Halogeometricum rufum</name>
    <dbReference type="NCBI Taxonomy" id="553469"/>
    <lineage>
        <taxon>Archaea</taxon>
        <taxon>Methanobacteriati</taxon>
        <taxon>Methanobacteriota</taxon>
        <taxon>Stenosarchaea group</taxon>
        <taxon>Halobacteria</taxon>
        <taxon>Halobacteriales</taxon>
        <taxon>Haloferacaceae</taxon>
        <taxon>Halogeometricum</taxon>
    </lineage>
</organism>
<dbReference type="AlphaFoldDB" id="A0A1I6J4Z6"/>
<dbReference type="InterPro" id="IPR017850">
    <property type="entry name" value="Alkaline_phosphatase_core_sf"/>
</dbReference>
<keyword evidence="5" id="KW-1185">Reference proteome</keyword>
<evidence type="ECO:0000313" key="5">
    <source>
        <dbReference type="Proteomes" id="UP000198531"/>
    </source>
</evidence>
<dbReference type="InterPro" id="IPR050738">
    <property type="entry name" value="Sulfatase"/>
</dbReference>
<accession>A0A1I6J4Z6</accession>
<evidence type="ECO:0000259" key="3">
    <source>
        <dbReference type="Pfam" id="PF00884"/>
    </source>
</evidence>
<dbReference type="SUPFAM" id="SSF53649">
    <property type="entry name" value="Alkaline phosphatase-like"/>
    <property type="match status" value="1"/>
</dbReference>
<dbReference type="PANTHER" id="PTHR42693">
    <property type="entry name" value="ARYLSULFATASE FAMILY MEMBER"/>
    <property type="match status" value="1"/>
</dbReference>
<dbReference type="Pfam" id="PF00884">
    <property type="entry name" value="Sulfatase"/>
    <property type="match status" value="1"/>
</dbReference>
<feature type="region of interest" description="Disordered" evidence="2">
    <location>
        <begin position="432"/>
        <end position="455"/>
    </location>
</feature>
<gene>
    <name evidence="4" type="ORF">SAMN04487947_4048</name>
</gene>
<evidence type="ECO:0000313" key="4">
    <source>
        <dbReference type="EMBL" id="SFR74007.1"/>
    </source>
</evidence>
<dbReference type="GO" id="GO:0004065">
    <property type="term" value="F:arylsulfatase activity"/>
    <property type="evidence" value="ECO:0007669"/>
    <property type="project" value="TreeGrafter"/>
</dbReference>
<feature type="domain" description="Sulfatase N-terminal" evidence="3">
    <location>
        <begin position="50"/>
        <end position="352"/>
    </location>
</feature>
<name>A0A1I6J4Z6_9EURY</name>
<evidence type="ECO:0000256" key="2">
    <source>
        <dbReference type="SAM" id="MobiDB-lite"/>
    </source>
</evidence>
<dbReference type="Proteomes" id="UP000198531">
    <property type="component" value="Unassembled WGS sequence"/>
</dbReference>